<evidence type="ECO:0000256" key="2">
    <source>
        <dbReference type="ARBA" id="ARBA00022692"/>
    </source>
</evidence>
<dbReference type="EMBL" id="STGW01000015">
    <property type="protein sequence ID" value="THV09200.1"/>
    <property type="molecule type" value="Genomic_DNA"/>
</dbReference>
<reference evidence="8 9" key="1">
    <citation type="journal article" date="2009" name="Int. J. Syst. Evol. Microbiol.">
        <title>Nocardioides caeni sp. nov., isolated from wastewater.</title>
        <authorList>
            <person name="Yoon J.H."/>
            <person name="Kang S.J."/>
            <person name="Park S."/>
            <person name="Kim W."/>
            <person name="Oh T.K."/>
        </authorList>
    </citation>
    <scope>NUCLEOTIDE SEQUENCE [LARGE SCALE GENOMIC DNA]</scope>
    <source>
        <strain evidence="8 9">DSM 23134</strain>
    </source>
</reference>
<dbReference type="GO" id="GO:0016020">
    <property type="term" value="C:membrane"/>
    <property type="evidence" value="ECO:0007669"/>
    <property type="project" value="UniProtKB-SubCell"/>
</dbReference>
<dbReference type="Proteomes" id="UP000307087">
    <property type="component" value="Unassembled WGS sequence"/>
</dbReference>
<sequence length="453" mass="47406">MAGGTDTFHRLRTSVVPTILIWAVMGGLVAASTVSLIAGIATIVVALGVVLILTFGTEKIAAVGFIAAAGFGPLQGLTLPGASFVTATDLLLVLSAFVLAPSLVTRPFKSPWQFTIGAALFLMIGVVASLAALNPGPSLFVFVRIVIGMLFVPILYLWWAPNRVQMLWCAGAYLVGVCVDIVYALAVGPDPNLGRYVGLAETPPAFGFSAVLAISLVPFLWWEAGLYRRIFVAGAALFAIYGIWISGTRSALILLAALVVIFPFLERSLVAFGGLAALGAVGLVMLPRVIDLDGTNALARLLGGGGSRGSDQARLDGLRNALEVIETRPLIGNGFADVTGGAYGSFQSHNIYTQVTQSAGLFMLVAFLLLVWAFVRPLFLALPEYRRVAYPALAYILAGPITPNLGSRYVCVLLALALTATAFIPRKDGAEDGGEDNVGDTADGPGPQAIARG</sequence>
<dbReference type="InterPro" id="IPR007016">
    <property type="entry name" value="O-antigen_ligase-rel_domated"/>
</dbReference>
<organism evidence="8 9">
    <name type="scientific">Nocardioides caeni</name>
    <dbReference type="NCBI Taxonomy" id="574700"/>
    <lineage>
        <taxon>Bacteria</taxon>
        <taxon>Bacillati</taxon>
        <taxon>Actinomycetota</taxon>
        <taxon>Actinomycetes</taxon>
        <taxon>Propionibacteriales</taxon>
        <taxon>Nocardioidaceae</taxon>
        <taxon>Nocardioides</taxon>
    </lineage>
</organism>
<dbReference type="Pfam" id="PF04932">
    <property type="entry name" value="Wzy_C"/>
    <property type="match status" value="1"/>
</dbReference>
<name>A0A4S8N0B9_9ACTN</name>
<evidence type="ECO:0000256" key="4">
    <source>
        <dbReference type="ARBA" id="ARBA00023136"/>
    </source>
</evidence>
<dbReference type="RefSeq" id="WP_136564029.1">
    <property type="nucleotide sequence ID" value="NZ_BAABLS010000007.1"/>
</dbReference>
<feature type="transmembrane region" description="Helical" evidence="6">
    <location>
        <begin position="84"/>
        <end position="104"/>
    </location>
</feature>
<evidence type="ECO:0000256" key="1">
    <source>
        <dbReference type="ARBA" id="ARBA00004141"/>
    </source>
</evidence>
<keyword evidence="9" id="KW-1185">Reference proteome</keyword>
<evidence type="ECO:0000259" key="7">
    <source>
        <dbReference type="Pfam" id="PF04932"/>
    </source>
</evidence>
<feature type="transmembrane region" description="Helical" evidence="6">
    <location>
        <begin position="206"/>
        <end position="224"/>
    </location>
</feature>
<evidence type="ECO:0000256" key="5">
    <source>
        <dbReference type="SAM" id="MobiDB-lite"/>
    </source>
</evidence>
<evidence type="ECO:0000313" key="9">
    <source>
        <dbReference type="Proteomes" id="UP000307087"/>
    </source>
</evidence>
<feature type="transmembrane region" description="Helical" evidence="6">
    <location>
        <begin position="406"/>
        <end position="424"/>
    </location>
</feature>
<feature type="transmembrane region" description="Helical" evidence="6">
    <location>
        <begin position="116"/>
        <end position="133"/>
    </location>
</feature>
<dbReference type="PANTHER" id="PTHR37422">
    <property type="entry name" value="TEICHURONIC ACID BIOSYNTHESIS PROTEIN TUAE"/>
    <property type="match status" value="1"/>
</dbReference>
<dbReference type="GO" id="GO:0016874">
    <property type="term" value="F:ligase activity"/>
    <property type="evidence" value="ECO:0007669"/>
    <property type="project" value="UniProtKB-KW"/>
</dbReference>
<keyword evidence="4 6" id="KW-0472">Membrane</keyword>
<feature type="domain" description="O-antigen ligase-related" evidence="7">
    <location>
        <begin position="235"/>
        <end position="368"/>
    </location>
</feature>
<protein>
    <submittedName>
        <fullName evidence="8">O-antigen ligase family protein</fullName>
    </submittedName>
</protein>
<keyword evidence="2 6" id="KW-0812">Transmembrane</keyword>
<evidence type="ECO:0000313" key="8">
    <source>
        <dbReference type="EMBL" id="THV09200.1"/>
    </source>
</evidence>
<feature type="transmembrane region" description="Helical" evidence="6">
    <location>
        <begin position="166"/>
        <end position="186"/>
    </location>
</feature>
<comment type="caution">
    <text evidence="8">The sequence shown here is derived from an EMBL/GenBank/DDBJ whole genome shotgun (WGS) entry which is preliminary data.</text>
</comment>
<feature type="transmembrane region" description="Helical" evidence="6">
    <location>
        <begin position="139"/>
        <end position="159"/>
    </location>
</feature>
<proteinExistence type="predicted"/>
<dbReference type="InterPro" id="IPR051533">
    <property type="entry name" value="WaaL-like"/>
</dbReference>
<dbReference type="AlphaFoldDB" id="A0A4S8N0B9"/>
<feature type="transmembrane region" description="Helical" evidence="6">
    <location>
        <begin position="355"/>
        <end position="375"/>
    </location>
</feature>
<evidence type="ECO:0000256" key="3">
    <source>
        <dbReference type="ARBA" id="ARBA00022989"/>
    </source>
</evidence>
<keyword evidence="8" id="KW-0436">Ligase</keyword>
<accession>A0A4S8N0B9</accession>
<feature type="transmembrane region" description="Helical" evidence="6">
    <location>
        <begin position="231"/>
        <end position="264"/>
    </location>
</feature>
<comment type="subcellular location">
    <subcellularLocation>
        <location evidence="1">Membrane</location>
        <topology evidence="1">Multi-pass membrane protein</topology>
    </subcellularLocation>
</comment>
<feature type="region of interest" description="Disordered" evidence="5">
    <location>
        <begin position="429"/>
        <end position="453"/>
    </location>
</feature>
<dbReference type="OrthoDB" id="4761096at2"/>
<dbReference type="PANTHER" id="PTHR37422:SF13">
    <property type="entry name" value="LIPOPOLYSACCHARIDE BIOSYNTHESIS PROTEIN PA4999-RELATED"/>
    <property type="match status" value="1"/>
</dbReference>
<evidence type="ECO:0000256" key="6">
    <source>
        <dbReference type="SAM" id="Phobius"/>
    </source>
</evidence>
<feature type="transmembrane region" description="Helical" evidence="6">
    <location>
        <begin position="270"/>
        <end position="290"/>
    </location>
</feature>
<feature type="transmembrane region" description="Helical" evidence="6">
    <location>
        <begin position="20"/>
        <end position="53"/>
    </location>
</feature>
<gene>
    <name evidence="8" type="ORF">E9934_16650</name>
</gene>
<keyword evidence="3 6" id="KW-1133">Transmembrane helix</keyword>